<dbReference type="Gene3D" id="3.30.1380.10">
    <property type="match status" value="1"/>
</dbReference>
<dbReference type="GO" id="GO:0008233">
    <property type="term" value="F:peptidase activity"/>
    <property type="evidence" value="ECO:0007669"/>
    <property type="project" value="InterPro"/>
</dbReference>
<keyword evidence="1" id="KW-0812">Transmembrane</keyword>
<evidence type="ECO:0000313" key="6">
    <source>
        <dbReference type="Proteomes" id="UP001221519"/>
    </source>
</evidence>
<evidence type="ECO:0000313" key="4">
    <source>
        <dbReference type="EMBL" id="WDI02432.1"/>
    </source>
</evidence>
<dbReference type="CDD" id="cd14845">
    <property type="entry name" value="L-Ala-D-Glu_peptidase_like"/>
    <property type="match status" value="1"/>
</dbReference>
<dbReference type="EMBL" id="CP118108">
    <property type="protein sequence ID" value="WDI02432.1"/>
    <property type="molecule type" value="Genomic_DNA"/>
</dbReference>
<feature type="domain" description="Peptidase M15C" evidence="2">
    <location>
        <begin position="111"/>
        <end position="179"/>
    </location>
</feature>
<gene>
    <name evidence="3" type="ORF">PUW23_25150</name>
    <name evidence="4" type="ORF">PUW25_25135</name>
</gene>
<proteinExistence type="predicted"/>
<evidence type="ECO:0000313" key="5">
    <source>
        <dbReference type="Proteomes" id="UP001220962"/>
    </source>
</evidence>
<name>A0AAX3N050_9BACL</name>
<keyword evidence="6" id="KW-1185">Reference proteome</keyword>
<organism evidence="3 5">
    <name type="scientific">Paenibacillus urinalis</name>
    <dbReference type="NCBI Taxonomy" id="521520"/>
    <lineage>
        <taxon>Bacteria</taxon>
        <taxon>Bacillati</taxon>
        <taxon>Bacillota</taxon>
        <taxon>Bacilli</taxon>
        <taxon>Bacillales</taxon>
        <taxon>Paenibacillaceae</taxon>
        <taxon>Paenibacillus</taxon>
    </lineage>
</organism>
<dbReference type="SUPFAM" id="SSF55166">
    <property type="entry name" value="Hedgehog/DD-peptidase"/>
    <property type="match status" value="1"/>
</dbReference>
<keyword evidence="1" id="KW-1133">Transmembrane helix</keyword>
<protein>
    <submittedName>
        <fullName evidence="3">M15 family metallopeptidase</fullName>
    </submittedName>
</protein>
<evidence type="ECO:0000313" key="3">
    <source>
        <dbReference type="EMBL" id="WDH82688.1"/>
    </source>
</evidence>
<dbReference type="RefSeq" id="WP_047912574.1">
    <property type="nucleotide sequence ID" value="NZ_CP118101.1"/>
</dbReference>
<feature type="transmembrane region" description="Helical" evidence="1">
    <location>
        <begin position="12"/>
        <end position="30"/>
    </location>
</feature>
<reference evidence="3 6" key="1">
    <citation type="submission" date="2023-02" db="EMBL/GenBank/DDBJ databases">
        <title>Pathogen: clinical or host-associated sample.</title>
        <authorList>
            <person name="Hergert J."/>
            <person name="Casey R."/>
            <person name="Wagner J."/>
            <person name="Young E.L."/>
            <person name="Oakeson K.F."/>
        </authorList>
    </citation>
    <scope>NUCLEOTIDE SEQUENCE</scope>
    <source>
        <strain evidence="4 6">2022CK-00829</strain>
        <strain evidence="3">2022CK-00830</strain>
    </source>
</reference>
<dbReference type="Proteomes" id="UP001220962">
    <property type="component" value="Chromosome"/>
</dbReference>
<dbReference type="PANTHER" id="PTHR34385:SF1">
    <property type="entry name" value="PEPTIDOGLYCAN L-ALANYL-D-GLUTAMATE ENDOPEPTIDASE CWLK"/>
    <property type="match status" value="1"/>
</dbReference>
<evidence type="ECO:0000256" key="1">
    <source>
        <dbReference type="SAM" id="Phobius"/>
    </source>
</evidence>
<dbReference type="Pfam" id="PF13539">
    <property type="entry name" value="Peptidase_M15_4"/>
    <property type="match status" value="1"/>
</dbReference>
<sequence>MNRQRQYKQKRRSSGPVLFVFLVLGLVYYISQTESFNIDWGSPTHLFEEDEPKYVTELHPEVAAKKSQLVELAKQKGIQIMITEGHRSEERQNELYEQGRTTEGQIVTSARGGESYHNYGLAIDFAIRVSEDKVIWDMEYDGNNNGESDWMEVVAIAKNLGFKWGGDWVNFPDYPHLQYDFGYSIAELQRGKRPPGYEIKPEDLEASE</sequence>
<keyword evidence="1" id="KW-0472">Membrane</keyword>
<accession>A0AAX3N050</accession>
<dbReference type="EMBL" id="CP118101">
    <property type="protein sequence ID" value="WDH82688.1"/>
    <property type="molecule type" value="Genomic_DNA"/>
</dbReference>
<dbReference type="InterPro" id="IPR039561">
    <property type="entry name" value="Peptidase_M15C"/>
</dbReference>
<dbReference type="InterPro" id="IPR009045">
    <property type="entry name" value="Zn_M74/Hedgehog-like"/>
</dbReference>
<dbReference type="PANTHER" id="PTHR34385">
    <property type="entry name" value="D-ALANYL-D-ALANINE CARBOXYPEPTIDASE"/>
    <property type="match status" value="1"/>
</dbReference>
<dbReference type="AlphaFoldDB" id="A0AAX3N050"/>
<dbReference type="InterPro" id="IPR052179">
    <property type="entry name" value="DD-CPase-like"/>
</dbReference>
<dbReference type="Proteomes" id="UP001221519">
    <property type="component" value="Chromosome"/>
</dbReference>
<evidence type="ECO:0000259" key="2">
    <source>
        <dbReference type="Pfam" id="PF13539"/>
    </source>
</evidence>